<dbReference type="InterPro" id="IPR011009">
    <property type="entry name" value="Kinase-like_dom_sf"/>
</dbReference>
<dbReference type="PROSITE" id="PS50011">
    <property type="entry name" value="PROTEIN_KINASE_DOM"/>
    <property type="match status" value="1"/>
</dbReference>
<evidence type="ECO:0000313" key="4">
    <source>
        <dbReference type="Proteomes" id="UP001497516"/>
    </source>
</evidence>
<dbReference type="Pfam" id="PF07714">
    <property type="entry name" value="PK_Tyr_Ser-Thr"/>
    <property type="match status" value="2"/>
</dbReference>
<dbReference type="Gene3D" id="3.30.200.20">
    <property type="entry name" value="Phosphorylase Kinase, domain 1"/>
    <property type="match status" value="1"/>
</dbReference>
<feature type="compositionally biased region" description="Basic and acidic residues" evidence="1">
    <location>
        <begin position="321"/>
        <end position="330"/>
    </location>
</feature>
<dbReference type="InterPro" id="IPR000719">
    <property type="entry name" value="Prot_kinase_dom"/>
</dbReference>
<organism evidence="3 4">
    <name type="scientific">Linum trigynum</name>
    <dbReference type="NCBI Taxonomy" id="586398"/>
    <lineage>
        <taxon>Eukaryota</taxon>
        <taxon>Viridiplantae</taxon>
        <taxon>Streptophyta</taxon>
        <taxon>Embryophyta</taxon>
        <taxon>Tracheophyta</taxon>
        <taxon>Spermatophyta</taxon>
        <taxon>Magnoliopsida</taxon>
        <taxon>eudicotyledons</taxon>
        <taxon>Gunneridae</taxon>
        <taxon>Pentapetalae</taxon>
        <taxon>rosids</taxon>
        <taxon>fabids</taxon>
        <taxon>Malpighiales</taxon>
        <taxon>Linaceae</taxon>
        <taxon>Linum</taxon>
    </lineage>
</organism>
<protein>
    <recommendedName>
        <fullName evidence="2">Protein kinase domain-containing protein</fullName>
    </recommendedName>
</protein>
<dbReference type="EMBL" id="OZ034820">
    <property type="protein sequence ID" value="CAL1404222.1"/>
    <property type="molecule type" value="Genomic_DNA"/>
</dbReference>
<dbReference type="PANTHER" id="PTHR46863:SF1">
    <property type="entry name" value="PROTEIN KINASE SUPERFAMILY PROTEIN"/>
    <property type="match status" value="1"/>
</dbReference>
<accession>A0AAV2G1V2</accession>
<feature type="compositionally biased region" description="Low complexity" evidence="1">
    <location>
        <begin position="9"/>
        <end position="40"/>
    </location>
</feature>
<dbReference type="Proteomes" id="UP001497516">
    <property type="component" value="Chromosome 7"/>
</dbReference>
<feature type="region of interest" description="Disordered" evidence="1">
    <location>
        <begin position="278"/>
        <end position="334"/>
    </location>
</feature>
<dbReference type="InterPro" id="IPR001245">
    <property type="entry name" value="Ser-Thr/Tyr_kinase_cat_dom"/>
</dbReference>
<feature type="domain" description="Protein kinase" evidence="2">
    <location>
        <begin position="74"/>
        <end position="464"/>
    </location>
</feature>
<dbReference type="GO" id="GO:0004672">
    <property type="term" value="F:protein kinase activity"/>
    <property type="evidence" value="ECO:0007669"/>
    <property type="project" value="InterPro"/>
</dbReference>
<dbReference type="PANTHER" id="PTHR46863">
    <property type="entry name" value="OS09G0572100 PROTEIN"/>
    <property type="match status" value="1"/>
</dbReference>
<evidence type="ECO:0000259" key="2">
    <source>
        <dbReference type="PROSITE" id="PS50011"/>
    </source>
</evidence>
<proteinExistence type="predicted"/>
<sequence>MCKTKMAVDAAAPTSRTRSSSSTTAASQSQSDSTSRSRPAQSPRTPQTPRQRLTFTAGASTSSSSSYYYSDPSFSSGANYTGGTSSSSLSSRTSLSSLRDSLSQNPHIYDISEIRRATNSFLAKPYSPSSSCWRCTLRGSDTIVFQRKFRRKIEIDQLKELLSVICRSNHTSVVRLLGASTSGDHIYLVYEFVKGANLADCLRNSRNPEFTVLSTWISRIRIATDLAHALDYVHNKTGLNMTLVHNHFTSSSVIVTDPSLNAKICHFGAAQLCGEGGGEGEFGGRKPSSKITTLREKGETAGASEEEEGGDDTSSATASPRRPELTRSDSGEMQFQGVRGYMSPEFQATGVATQKSDVYAFGVVILELLSGEEPMKYRYDKAKGSYIRTTLIETATRAALGDGGDGGGGREGRVRKWMDGRLRDSFPVEVAERLVRIALECVHVEADKRPDMGRVAGKISRLYIDSVKWSESMNMPTDQISVSLAPR</sequence>
<dbReference type="AlphaFoldDB" id="A0AAV2G1V2"/>
<feature type="region of interest" description="Disordered" evidence="1">
    <location>
        <begin position="1"/>
        <end position="66"/>
    </location>
</feature>
<dbReference type="SUPFAM" id="SSF56112">
    <property type="entry name" value="Protein kinase-like (PK-like)"/>
    <property type="match status" value="1"/>
</dbReference>
<reference evidence="3 4" key="1">
    <citation type="submission" date="2024-04" db="EMBL/GenBank/DDBJ databases">
        <authorList>
            <person name="Fracassetti M."/>
        </authorList>
    </citation>
    <scope>NUCLEOTIDE SEQUENCE [LARGE SCALE GENOMIC DNA]</scope>
</reference>
<dbReference type="GO" id="GO:0005524">
    <property type="term" value="F:ATP binding"/>
    <property type="evidence" value="ECO:0007669"/>
    <property type="project" value="InterPro"/>
</dbReference>
<feature type="compositionally biased region" description="Polar residues" evidence="1">
    <location>
        <begin position="42"/>
        <end position="59"/>
    </location>
</feature>
<evidence type="ECO:0000313" key="3">
    <source>
        <dbReference type="EMBL" id="CAL1404222.1"/>
    </source>
</evidence>
<name>A0AAV2G1V2_9ROSI</name>
<dbReference type="Gene3D" id="1.10.510.10">
    <property type="entry name" value="Transferase(Phosphotransferase) domain 1"/>
    <property type="match status" value="1"/>
</dbReference>
<evidence type="ECO:0000256" key="1">
    <source>
        <dbReference type="SAM" id="MobiDB-lite"/>
    </source>
</evidence>
<keyword evidence="4" id="KW-1185">Reference proteome</keyword>
<gene>
    <name evidence="3" type="ORF">LTRI10_LOCUS44096</name>
</gene>